<protein>
    <recommendedName>
        <fullName evidence="4">Secreted protein</fullName>
    </recommendedName>
</protein>
<dbReference type="EMBL" id="CABVHY010000008">
    <property type="protein sequence ID" value="VVN92359.1"/>
    <property type="molecule type" value="Genomic_DNA"/>
</dbReference>
<sequence precursor="true">MKFSTLILAGLMTVSSAAVFAEGGAERIRQHWDNFNLSQQQVHGKADNTASVDTVKTAPANDYQVVKEQKPST</sequence>
<name>A0A5E7BL09_PSEFL</name>
<keyword evidence="1" id="KW-0732">Signal</keyword>
<proteinExistence type="predicted"/>
<feature type="chain" id="PRO_5022997109" description="Secreted protein" evidence="1">
    <location>
        <begin position="21"/>
        <end position="73"/>
    </location>
</feature>
<feature type="signal peptide" evidence="1">
    <location>
        <begin position="1"/>
        <end position="20"/>
    </location>
</feature>
<accession>A0A5E7BL09</accession>
<evidence type="ECO:0008006" key="4">
    <source>
        <dbReference type="Google" id="ProtNLM"/>
    </source>
</evidence>
<dbReference type="OrthoDB" id="7027963at2"/>
<dbReference type="AlphaFoldDB" id="A0A5E7BL09"/>
<evidence type="ECO:0000313" key="2">
    <source>
        <dbReference type="EMBL" id="VVN92359.1"/>
    </source>
</evidence>
<dbReference type="Proteomes" id="UP000379480">
    <property type="component" value="Unassembled WGS sequence"/>
</dbReference>
<evidence type="ECO:0000313" key="3">
    <source>
        <dbReference type="Proteomes" id="UP000379480"/>
    </source>
</evidence>
<dbReference type="RefSeq" id="WP_150803482.1">
    <property type="nucleotide sequence ID" value="NZ_CABVHY010000008.1"/>
</dbReference>
<evidence type="ECO:0000256" key="1">
    <source>
        <dbReference type="SAM" id="SignalP"/>
    </source>
</evidence>
<reference evidence="2 3" key="1">
    <citation type="submission" date="2019-09" db="EMBL/GenBank/DDBJ databases">
        <authorList>
            <person name="Chandra G."/>
            <person name="Truman W A."/>
        </authorList>
    </citation>
    <scope>NUCLEOTIDE SEQUENCE [LARGE SCALE GENOMIC DNA]</scope>
    <source>
        <strain evidence="2">PS723</strain>
    </source>
</reference>
<organism evidence="2 3">
    <name type="scientific">Pseudomonas fluorescens</name>
    <dbReference type="NCBI Taxonomy" id="294"/>
    <lineage>
        <taxon>Bacteria</taxon>
        <taxon>Pseudomonadati</taxon>
        <taxon>Pseudomonadota</taxon>
        <taxon>Gammaproteobacteria</taxon>
        <taxon>Pseudomonadales</taxon>
        <taxon>Pseudomonadaceae</taxon>
        <taxon>Pseudomonas</taxon>
    </lineage>
</organism>
<gene>
    <name evidence="2" type="ORF">PS723_01974</name>
</gene>